<protein>
    <recommendedName>
        <fullName evidence="12">RagB/SusD family nutrient uptake outer membrane protein</fullName>
    </recommendedName>
</protein>
<comment type="subcellular location">
    <subcellularLocation>
        <location evidence="1">Cell outer membrane</location>
    </subcellularLocation>
</comment>
<evidence type="ECO:0000313" key="10">
    <source>
        <dbReference type="Proteomes" id="UP000238325"/>
    </source>
</evidence>
<dbReference type="Pfam" id="PF14322">
    <property type="entry name" value="SusD-like_3"/>
    <property type="match status" value="1"/>
</dbReference>
<evidence type="ECO:0000313" key="11">
    <source>
        <dbReference type="Proteomes" id="UP000238534"/>
    </source>
</evidence>
<feature type="domain" description="RagB/SusD" evidence="6">
    <location>
        <begin position="351"/>
        <end position="523"/>
    </location>
</feature>
<dbReference type="Pfam" id="PF07980">
    <property type="entry name" value="SusD_RagB"/>
    <property type="match status" value="1"/>
</dbReference>
<dbReference type="SUPFAM" id="SSF48452">
    <property type="entry name" value="TPR-like"/>
    <property type="match status" value="1"/>
</dbReference>
<dbReference type="EMBL" id="PCPH01000001">
    <property type="protein sequence ID" value="PRB92126.1"/>
    <property type="molecule type" value="Genomic_DNA"/>
</dbReference>
<evidence type="ECO:0000256" key="1">
    <source>
        <dbReference type="ARBA" id="ARBA00004442"/>
    </source>
</evidence>
<organism evidence="8 11">
    <name type="scientific">Chryseobacterium culicis</name>
    <dbReference type="NCBI Taxonomy" id="680127"/>
    <lineage>
        <taxon>Bacteria</taxon>
        <taxon>Pseudomonadati</taxon>
        <taxon>Bacteroidota</taxon>
        <taxon>Flavobacteriia</taxon>
        <taxon>Flavobacteriales</taxon>
        <taxon>Weeksellaceae</taxon>
        <taxon>Chryseobacterium group</taxon>
        <taxon>Chryseobacterium</taxon>
    </lineage>
</organism>
<accession>A0A2S9D0S0</accession>
<dbReference type="Gene3D" id="1.25.40.390">
    <property type="match status" value="1"/>
</dbReference>
<evidence type="ECO:0000313" key="8">
    <source>
        <dbReference type="EMBL" id="PRB86373.1"/>
    </source>
</evidence>
<comment type="caution">
    <text evidence="8">The sequence shown here is derived from an EMBL/GenBank/DDBJ whole genome shotgun (WGS) entry which is preliminary data.</text>
</comment>
<gene>
    <name evidence="8" type="ORF">CQ022_09025</name>
    <name evidence="9" type="ORF">CQ033_02695</name>
</gene>
<evidence type="ECO:0000259" key="7">
    <source>
        <dbReference type="Pfam" id="PF14322"/>
    </source>
</evidence>
<dbReference type="Proteomes" id="UP000238534">
    <property type="component" value="Unassembled WGS sequence"/>
</dbReference>
<dbReference type="AlphaFoldDB" id="A0A2S9D0S0"/>
<dbReference type="PROSITE" id="PS51257">
    <property type="entry name" value="PROKAR_LIPOPROTEIN"/>
    <property type="match status" value="1"/>
</dbReference>
<evidence type="ECO:0000259" key="6">
    <source>
        <dbReference type="Pfam" id="PF07980"/>
    </source>
</evidence>
<dbReference type="GO" id="GO:0009279">
    <property type="term" value="C:cell outer membrane"/>
    <property type="evidence" value="ECO:0007669"/>
    <property type="project" value="UniProtKB-SubCell"/>
</dbReference>
<evidence type="ECO:0000256" key="2">
    <source>
        <dbReference type="ARBA" id="ARBA00006275"/>
    </source>
</evidence>
<name>A0A2S9D0S0_CHRCI</name>
<evidence type="ECO:0000256" key="4">
    <source>
        <dbReference type="ARBA" id="ARBA00023136"/>
    </source>
</evidence>
<dbReference type="InterPro" id="IPR033985">
    <property type="entry name" value="SusD-like_N"/>
</dbReference>
<feature type="domain" description="SusD-like N-terminal" evidence="7">
    <location>
        <begin position="101"/>
        <end position="211"/>
    </location>
</feature>
<keyword evidence="10" id="KW-1185">Reference proteome</keyword>
<dbReference type="InterPro" id="IPR012944">
    <property type="entry name" value="SusD_RagB_dom"/>
</dbReference>
<evidence type="ECO:0000256" key="3">
    <source>
        <dbReference type="ARBA" id="ARBA00022729"/>
    </source>
</evidence>
<keyword evidence="4" id="KW-0472">Membrane</keyword>
<proteinExistence type="inferred from homology"/>
<dbReference type="EMBL" id="PCPP01000001">
    <property type="protein sequence ID" value="PRB86373.1"/>
    <property type="molecule type" value="Genomic_DNA"/>
</dbReference>
<evidence type="ECO:0000256" key="5">
    <source>
        <dbReference type="ARBA" id="ARBA00023237"/>
    </source>
</evidence>
<dbReference type="Proteomes" id="UP000238325">
    <property type="component" value="Unassembled WGS sequence"/>
</dbReference>
<sequence length="523" mass="57876">MVNIKLITMKKIFIYITFVSGLLLTSCDSDLLTPFTPGSLTEETAITQSSDLQKLMNSTYNILSDRSEVVFSSVFTDEVGIGYANGGQGLTSEYIFLLIPSSKTPANIWVNTYSALARANRVIQYADQIIPANTTDAALISKLKAEALTIRAYGHLKILSYYSPNPKDDNALAGILANKVFTFDEKENPRVTNGVFYAQIHKDLDDALLIYNGISNYTADNKMANKNFAKGLKARAYAYKGDYINAEKWADEVINTSQITLANPVDYRKIFFTDNEPANKEVIFRLKRTPQQNTQLTNLHNGWCSIAPNIDGSPFYEVSRSLFNLLDQRPTDVRRNVIVAPSSIIDPNYATSADYRNSDKLIIQKHGGTESGSVTAATTSTNGFNNDFKIMRISEMYLIKAEARANAGDLAGVGLALKPILDARFGVVQITPLYSNITAAWADILKERRLELAYEGHRFIDIKRLATKANVTIDRNPADYSSSSSDYPAANPVNLPNNSYKFALPIPQDELNANPGIIQNPGY</sequence>
<evidence type="ECO:0000313" key="9">
    <source>
        <dbReference type="EMBL" id="PRB92126.1"/>
    </source>
</evidence>
<comment type="similarity">
    <text evidence="2">Belongs to the SusD family.</text>
</comment>
<dbReference type="InterPro" id="IPR011990">
    <property type="entry name" value="TPR-like_helical_dom_sf"/>
</dbReference>
<keyword evidence="3" id="KW-0732">Signal</keyword>
<reference evidence="10 11" key="1">
    <citation type="submission" date="2017-09" db="EMBL/GenBank/DDBJ databases">
        <title>Genomic, metabolic, and phenotypic characteristics of bacterial isolates from the natural microbiome of the model nematode Caenorhabditis elegans.</title>
        <authorList>
            <person name="Zimmermann J."/>
            <person name="Obeng N."/>
            <person name="Yang W."/>
            <person name="Obeng O."/>
            <person name="Kissoyan K."/>
            <person name="Pees B."/>
            <person name="Dirksen P."/>
            <person name="Hoppner M."/>
            <person name="Franke A."/>
            <person name="Rosenstiel P."/>
            <person name="Leippe M."/>
            <person name="Dierking K."/>
            <person name="Kaleta C."/>
            <person name="Schulenburg H."/>
        </authorList>
    </citation>
    <scope>NUCLEOTIDE SEQUENCE [LARGE SCALE GENOMIC DNA]</scope>
    <source>
        <strain evidence="8 11">MYb25</strain>
        <strain evidence="9 10">MYb44</strain>
    </source>
</reference>
<keyword evidence="5" id="KW-0998">Cell outer membrane</keyword>
<evidence type="ECO:0008006" key="12">
    <source>
        <dbReference type="Google" id="ProtNLM"/>
    </source>
</evidence>